<gene>
    <name evidence="2" type="ORF">EUV02_06600</name>
</gene>
<evidence type="ECO:0000259" key="1">
    <source>
        <dbReference type="Pfam" id="PF07858"/>
    </source>
</evidence>
<organism evidence="2 3">
    <name type="scientific">Glacieibacterium arshaanense</name>
    <dbReference type="NCBI Taxonomy" id="2511025"/>
    <lineage>
        <taxon>Bacteria</taxon>
        <taxon>Pseudomonadati</taxon>
        <taxon>Pseudomonadota</taxon>
        <taxon>Alphaproteobacteria</taxon>
        <taxon>Sphingomonadales</taxon>
        <taxon>Sphingosinicellaceae</taxon>
        <taxon>Glacieibacterium</taxon>
    </lineage>
</organism>
<name>A0A4Y9ELL0_9SPHN</name>
<keyword evidence="3" id="KW-1185">Reference proteome</keyword>
<dbReference type="OrthoDB" id="9781757at2"/>
<dbReference type="AlphaFoldDB" id="A0A4Y9ELL0"/>
<comment type="caution">
    <text evidence="2">The sequence shown here is derived from an EMBL/GenBank/DDBJ whole genome shotgun (WGS) entry which is preliminary data.</text>
</comment>
<dbReference type="Proteomes" id="UP000297737">
    <property type="component" value="Unassembled WGS sequence"/>
</dbReference>
<dbReference type="InterPro" id="IPR032710">
    <property type="entry name" value="NTF2-like_dom_sf"/>
</dbReference>
<dbReference type="InterPro" id="IPR013100">
    <property type="entry name" value="LEH"/>
</dbReference>
<dbReference type="EMBL" id="SIHO01000002">
    <property type="protein sequence ID" value="TFU02878.1"/>
    <property type="molecule type" value="Genomic_DNA"/>
</dbReference>
<accession>A0A4Y9ELL0</accession>
<proteinExistence type="predicted"/>
<dbReference type="Pfam" id="PF07858">
    <property type="entry name" value="LEH"/>
    <property type="match status" value="1"/>
</dbReference>
<dbReference type="Gene3D" id="3.10.450.50">
    <property type="match status" value="1"/>
</dbReference>
<dbReference type="SUPFAM" id="SSF54427">
    <property type="entry name" value="NTF2-like"/>
    <property type="match status" value="1"/>
</dbReference>
<evidence type="ECO:0000313" key="2">
    <source>
        <dbReference type="EMBL" id="TFU02878.1"/>
    </source>
</evidence>
<dbReference type="RefSeq" id="WP_135245472.1">
    <property type="nucleotide sequence ID" value="NZ_SIHO01000002.1"/>
</dbReference>
<keyword evidence="2" id="KW-0378">Hydrolase</keyword>
<reference evidence="2 3" key="1">
    <citation type="submission" date="2019-02" db="EMBL/GenBank/DDBJ databases">
        <title>Polymorphobacter sp. isolated from the lake at the Tibet of China.</title>
        <authorList>
            <person name="Li A."/>
        </authorList>
    </citation>
    <scope>NUCLEOTIDE SEQUENCE [LARGE SCALE GENOMIC DNA]</scope>
    <source>
        <strain evidence="2 3">DJ1R-1</strain>
    </source>
</reference>
<dbReference type="GO" id="GO:0016787">
    <property type="term" value="F:hydrolase activity"/>
    <property type="evidence" value="ECO:0007669"/>
    <property type="project" value="UniProtKB-KW"/>
</dbReference>
<feature type="domain" description="Limonene-1,2-epoxide hydrolase" evidence="1">
    <location>
        <begin position="4"/>
        <end position="120"/>
    </location>
</feature>
<evidence type="ECO:0000313" key="3">
    <source>
        <dbReference type="Proteomes" id="UP000297737"/>
    </source>
</evidence>
<protein>
    <submittedName>
        <fullName evidence="2">Limonene-1,2-epoxide hydrolase</fullName>
    </submittedName>
</protein>
<sequence>MSDNETIVRNFVAAWSRLDAEELLGYFTDDIVYHNMPMAPLSGMAMVRVGITTFLKDWTATRWELLNIMAAGDVVMTERVDNIEAHGKTLALPVCGIFELRGGKIAVWRDYFDMATYAKAFAG</sequence>